<protein>
    <submittedName>
        <fullName evidence="4">GNAT family N-acetyltransferase</fullName>
    </submittedName>
</protein>
<organism evidence="4 5">
    <name type="scientific">Mycobacterium yunnanensis</name>
    <dbReference type="NCBI Taxonomy" id="368477"/>
    <lineage>
        <taxon>Bacteria</taxon>
        <taxon>Bacillati</taxon>
        <taxon>Actinomycetota</taxon>
        <taxon>Actinomycetes</taxon>
        <taxon>Mycobacteriales</taxon>
        <taxon>Mycobacteriaceae</taxon>
        <taxon>Mycobacterium</taxon>
    </lineage>
</organism>
<keyword evidence="2" id="KW-0012">Acyltransferase</keyword>
<dbReference type="GO" id="GO:0016747">
    <property type="term" value="F:acyltransferase activity, transferring groups other than amino-acyl groups"/>
    <property type="evidence" value="ECO:0007669"/>
    <property type="project" value="InterPro"/>
</dbReference>
<dbReference type="Pfam" id="PF13508">
    <property type="entry name" value="Acetyltransf_7"/>
    <property type="match status" value="1"/>
</dbReference>
<accession>A0A9X2Z4I3</accession>
<sequence length="154" mass="16763">MSDSTPRRATPDDVAGIQRLVAAAFGVYVDRMGRKPAPMTADYARLVDTERVWVVDGPGEIVAVLVTQARPDHLLLDVVAVAPTAQGAGHGGTLLRRADRDARDQGLSEIRLCTNEAMTENLEFYPRRGFKETGRGVQDGFHRVFFAKAVAPSD</sequence>
<name>A0A9X2Z4I3_9MYCO</name>
<dbReference type="PANTHER" id="PTHR43877:SF2">
    <property type="entry name" value="AMINOALKYLPHOSPHONATE N-ACETYLTRANSFERASE-RELATED"/>
    <property type="match status" value="1"/>
</dbReference>
<dbReference type="PROSITE" id="PS51186">
    <property type="entry name" value="GNAT"/>
    <property type="match status" value="1"/>
</dbReference>
<dbReference type="InterPro" id="IPR050832">
    <property type="entry name" value="Bact_Acetyltransf"/>
</dbReference>
<dbReference type="Gene3D" id="3.40.630.30">
    <property type="match status" value="1"/>
</dbReference>
<comment type="caution">
    <text evidence="4">The sequence shown here is derived from an EMBL/GenBank/DDBJ whole genome shotgun (WGS) entry which is preliminary data.</text>
</comment>
<dbReference type="AlphaFoldDB" id="A0A9X2Z4I3"/>
<dbReference type="InterPro" id="IPR000182">
    <property type="entry name" value="GNAT_dom"/>
</dbReference>
<dbReference type="InterPro" id="IPR016181">
    <property type="entry name" value="Acyl_CoA_acyltransferase"/>
</dbReference>
<evidence type="ECO:0000256" key="2">
    <source>
        <dbReference type="ARBA" id="ARBA00023315"/>
    </source>
</evidence>
<keyword evidence="5" id="KW-1185">Reference proteome</keyword>
<evidence type="ECO:0000313" key="4">
    <source>
        <dbReference type="EMBL" id="MCV7422476.1"/>
    </source>
</evidence>
<evidence type="ECO:0000256" key="1">
    <source>
        <dbReference type="ARBA" id="ARBA00022679"/>
    </source>
</evidence>
<proteinExistence type="predicted"/>
<reference evidence="4" key="2">
    <citation type="journal article" date="2022" name="BMC Genomics">
        <title>Comparative genome analysis of mycobacteria focusing on tRNA and non-coding RNA.</title>
        <authorList>
            <person name="Behra P.R.K."/>
            <person name="Pettersson B.M.F."/>
            <person name="Ramesh M."/>
            <person name="Das S."/>
            <person name="Dasgupta S."/>
            <person name="Kirsebom L.A."/>
        </authorList>
    </citation>
    <scope>NUCLEOTIDE SEQUENCE</scope>
    <source>
        <strain evidence="4">DSM 44838</strain>
    </source>
</reference>
<evidence type="ECO:0000313" key="5">
    <source>
        <dbReference type="Proteomes" id="UP001141629"/>
    </source>
</evidence>
<dbReference type="RefSeq" id="WP_263997309.1">
    <property type="nucleotide sequence ID" value="NZ_JACKVK010000009.1"/>
</dbReference>
<evidence type="ECO:0000259" key="3">
    <source>
        <dbReference type="PROSITE" id="PS51186"/>
    </source>
</evidence>
<feature type="domain" description="N-acetyltransferase" evidence="3">
    <location>
        <begin position="4"/>
        <end position="151"/>
    </location>
</feature>
<dbReference type="EMBL" id="JACKVK010000009">
    <property type="protein sequence ID" value="MCV7422476.1"/>
    <property type="molecule type" value="Genomic_DNA"/>
</dbReference>
<gene>
    <name evidence="4" type="ORF">H7K45_18170</name>
</gene>
<dbReference type="PANTHER" id="PTHR43877">
    <property type="entry name" value="AMINOALKYLPHOSPHONATE N-ACETYLTRANSFERASE-RELATED-RELATED"/>
    <property type="match status" value="1"/>
</dbReference>
<dbReference type="SUPFAM" id="SSF55729">
    <property type="entry name" value="Acyl-CoA N-acyltransferases (Nat)"/>
    <property type="match status" value="1"/>
</dbReference>
<dbReference type="Proteomes" id="UP001141629">
    <property type="component" value="Unassembled WGS sequence"/>
</dbReference>
<keyword evidence="1" id="KW-0808">Transferase</keyword>
<reference evidence="4" key="1">
    <citation type="submission" date="2020-07" db="EMBL/GenBank/DDBJ databases">
        <authorList>
            <person name="Pettersson B.M.F."/>
            <person name="Behra P.R.K."/>
            <person name="Ramesh M."/>
            <person name="Das S."/>
            <person name="Dasgupta S."/>
            <person name="Kirsebom L.A."/>
        </authorList>
    </citation>
    <scope>NUCLEOTIDE SEQUENCE</scope>
    <source>
        <strain evidence="4">DSM 44838</strain>
    </source>
</reference>
<dbReference type="CDD" id="cd04301">
    <property type="entry name" value="NAT_SF"/>
    <property type="match status" value="1"/>
</dbReference>